<name>A0A7X9X9L4_9BURK</name>
<feature type="transmembrane region" description="Helical" evidence="6">
    <location>
        <begin position="212"/>
        <end position="230"/>
    </location>
</feature>
<keyword evidence="3 6" id="KW-1133">Transmembrane helix</keyword>
<gene>
    <name evidence="8" type="ORF">HHL14_24110</name>
</gene>
<sequence>MPRVLVTPSSARLGVPQSSDRTRATLSPAEVASASSPASKSVDDAAPGLRYPLRLPLLLFGITLALILLHQGRLVEYLYPAGAIGVALVLYLRSPAHYLGFVCWLFFLSPEVRRLADFVDGAFNAQSPIMIAPLAAVSLTGLTLLKHMSKLGQRRAAPLVLIVIALFYAFVVGAAQVGPFGATFTLINWLYPVLVSFYLIVTWRHYPDYHRVLLKTFIYGGLLMSVYGLVEFVSPMPWDAFWLMSSKMQSEGHAVPFGMRVSSTMNSCGPFAVTLMSILLTSLAARGRMRIVLGCIGVPVLLLTSVRSAWGGFAVALIYSFAMLDGRNRLRMLAAVFGLALMVAPLMMVDQVATPVLARFDSMQNLGQDDSYQVRSEFYKTFFASALTNIAGQGLGTTGVGTKLSDNSAVQTMTDFDSGLMEVPYVMGWPGTLLYVSGVLMLLWRAFRASRQRPGDLFANAGVGVALGIVSQMVFVNTLTAVAGMLFFIGATLPVISLRYAREGRGANRAAAAPDPKRQQRTTTTISTHTAG</sequence>
<evidence type="ECO:0000256" key="1">
    <source>
        <dbReference type="ARBA" id="ARBA00004141"/>
    </source>
</evidence>
<comment type="subcellular location">
    <subcellularLocation>
        <location evidence="1">Membrane</location>
        <topology evidence="1">Multi-pass membrane protein</topology>
    </subcellularLocation>
</comment>
<dbReference type="GO" id="GO:0016874">
    <property type="term" value="F:ligase activity"/>
    <property type="evidence" value="ECO:0007669"/>
    <property type="project" value="UniProtKB-KW"/>
</dbReference>
<keyword evidence="8" id="KW-0436">Ligase</keyword>
<evidence type="ECO:0000256" key="6">
    <source>
        <dbReference type="SAM" id="Phobius"/>
    </source>
</evidence>
<keyword evidence="4 6" id="KW-0472">Membrane</keyword>
<reference evidence="8 9" key="1">
    <citation type="submission" date="2020-04" db="EMBL/GenBank/DDBJ databases">
        <title>Paraburkholderia sp. G-4-1-8 isolated from soil.</title>
        <authorList>
            <person name="Dahal R.H."/>
        </authorList>
    </citation>
    <scope>NUCLEOTIDE SEQUENCE [LARGE SCALE GENOMIC DNA]</scope>
    <source>
        <strain evidence="8 9">G-4-1-8</strain>
    </source>
</reference>
<feature type="region of interest" description="Disordered" evidence="5">
    <location>
        <begin position="507"/>
        <end position="532"/>
    </location>
</feature>
<keyword evidence="9" id="KW-1185">Reference proteome</keyword>
<feature type="transmembrane region" description="Helical" evidence="6">
    <location>
        <begin position="127"/>
        <end position="145"/>
    </location>
</feature>
<dbReference type="PANTHER" id="PTHR37422:SF13">
    <property type="entry name" value="LIPOPOLYSACCHARIDE BIOSYNTHESIS PROTEIN PA4999-RELATED"/>
    <property type="match status" value="1"/>
</dbReference>
<dbReference type="InterPro" id="IPR051533">
    <property type="entry name" value="WaaL-like"/>
</dbReference>
<feature type="transmembrane region" description="Helical" evidence="6">
    <location>
        <begin position="457"/>
        <end position="475"/>
    </location>
</feature>
<feature type="compositionally biased region" description="Low complexity" evidence="5">
    <location>
        <begin position="522"/>
        <end position="532"/>
    </location>
</feature>
<proteinExistence type="predicted"/>
<dbReference type="InterPro" id="IPR007016">
    <property type="entry name" value="O-antigen_ligase-rel_domated"/>
</dbReference>
<feature type="transmembrane region" description="Helical" evidence="6">
    <location>
        <begin position="291"/>
        <end position="318"/>
    </location>
</feature>
<dbReference type="RefSeq" id="WP_169500099.1">
    <property type="nucleotide sequence ID" value="NZ_JABBFZ010000017.1"/>
</dbReference>
<evidence type="ECO:0000259" key="7">
    <source>
        <dbReference type="Pfam" id="PF04932"/>
    </source>
</evidence>
<feature type="transmembrane region" description="Helical" evidence="6">
    <location>
        <begin position="157"/>
        <end position="175"/>
    </location>
</feature>
<protein>
    <submittedName>
        <fullName evidence="8">O-antigen ligase family protein</fullName>
    </submittedName>
</protein>
<feature type="transmembrane region" description="Helical" evidence="6">
    <location>
        <begin position="330"/>
        <end position="349"/>
    </location>
</feature>
<dbReference type="GO" id="GO:0016020">
    <property type="term" value="C:membrane"/>
    <property type="evidence" value="ECO:0007669"/>
    <property type="project" value="UniProtKB-SubCell"/>
</dbReference>
<dbReference type="AlphaFoldDB" id="A0A7X9X9L4"/>
<dbReference type="PANTHER" id="PTHR37422">
    <property type="entry name" value="TEICHURONIC ACID BIOSYNTHESIS PROTEIN TUAE"/>
    <property type="match status" value="1"/>
</dbReference>
<dbReference type="Proteomes" id="UP000583127">
    <property type="component" value="Unassembled WGS sequence"/>
</dbReference>
<feature type="domain" description="O-antigen ligase-related" evidence="7">
    <location>
        <begin position="300"/>
        <end position="436"/>
    </location>
</feature>
<evidence type="ECO:0000256" key="2">
    <source>
        <dbReference type="ARBA" id="ARBA00022692"/>
    </source>
</evidence>
<feature type="transmembrane region" description="Helical" evidence="6">
    <location>
        <begin position="426"/>
        <end position="445"/>
    </location>
</feature>
<evidence type="ECO:0000313" key="8">
    <source>
        <dbReference type="EMBL" id="NML33903.1"/>
    </source>
</evidence>
<accession>A0A7X9X9L4</accession>
<feature type="region of interest" description="Disordered" evidence="5">
    <location>
        <begin position="1"/>
        <end position="32"/>
    </location>
</feature>
<comment type="caution">
    <text evidence="8">The sequence shown here is derived from an EMBL/GenBank/DDBJ whole genome shotgun (WGS) entry which is preliminary data.</text>
</comment>
<evidence type="ECO:0000313" key="9">
    <source>
        <dbReference type="Proteomes" id="UP000583127"/>
    </source>
</evidence>
<dbReference type="Pfam" id="PF04932">
    <property type="entry name" value="Wzy_C"/>
    <property type="match status" value="1"/>
</dbReference>
<feature type="transmembrane region" description="Helical" evidence="6">
    <location>
        <begin position="181"/>
        <end position="200"/>
    </location>
</feature>
<feature type="transmembrane region" description="Helical" evidence="6">
    <location>
        <begin position="81"/>
        <end position="107"/>
    </location>
</feature>
<keyword evidence="2 6" id="KW-0812">Transmembrane</keyword>
<feature type="transmembrane region" description="Helical" evidence="6">
    <location>
        <begin position="51"/>
        <end position="69"/>
    </location>
</feature>
<evidence type="ECO:0000256" key="3">
    <source>
        <dbReference type="ARBA" id="ARBA00022989"/>
    </source>
</evidence>
<organism evidence="8 9">
    <name type="scientific">Paraburkholderia antibiotica</name>
    <dbReference type="NCBI Taxonomy" id="2728839"/>
    <lineage>
        <taxon>Bacteria</taxon>
        <taxon>Pseudomonadati</taxon>
        <taxon>Pseudomonadota</taxon>
        <taxon>Betaproteobacteria</taxon>
        <taxon>Burkholderiales</taxon>
        <taxon>Burkholderiaceae</taxon>
        <taxon>Paraburkholderia</taxon>
    </lineage>
</organism>
<feature type="transmembrane region" description="Helical" evidence="6">
    <location>
        <begin position="481"/>
        <end position="501"/>
    </location>
</feature>
<dbReference type="EMBL" id="JABBFZ010000017">
    <property type="protein sequence ID" value="NML33903.1"/>
    <property type="molecule type" value="Genomic_DNA"/>
</dbReference>
<evidence type="ECO:0000256" key="4">
    <source>
        <dbReference type="ARBA" id="ARBA00023136"/>
    </source>
</evidence>
<evidence type="ECO:0000256" key="5">
    <source>
        <dbReference type="SAM" id="MobiDB-lite"/>
    </source>
</evidence>